<name>A0ABM7GL55_9GAMM</name>
<evidence type="ECO:0000313" key="2">
    <source>
        <dbReference type="Proteomes" id="UP000289555"/>
    </source>
</evidence>
<sequence length="126" mass="13899">MQRRRATGASILYPGGRLETHVRQRIQHQRCRKLLIAHAAIKVPDVDSIDILCLHLCRCQCLDRGHAYQLFERLLEFTEACVPTGANDISTHGTNSLAGNAIEPLAQLGFKDLAVGILGQVSEEVV</sequence>
<dbReference type="EMBL" id="AP019416">
    <property type="protein sequence ID" value="BBI51440.1"/>
    <property type="molecule type" value="Genomic_DNA"/>
</dbReference>
<dbReference type="Proteomes" id="UP000289555">
    <property type="component" value="Chromosome"/>
</dbReference>
<proteinExistence type="predicted"/>
<protein>
    <submittedName>
        <fullName evidence="1">Uncharacterized protein</fullName>
    </submittedName>
</protein>
<evidence type="ECO:0000313" key="1">
    <source>
        <dbReference type="EMBL" id="BBI51440.1"/>
    </source>
</evidence>
<accession>A0ABM7GL55</accession>
<reference evidence="2" key="1">
    <citation type="journal article" date="2019" name="Microbiol. Resour. Announc.">
        <title>Complete Genome Sequence of Halomonas olivaria, a Moderately Halophilic Bacterium Isolated from Olive Processing Effluents, Obtained by Nanopore Sequencing.</title>
        <authorList>
            <person name="Nagata S."/>
            <person name="Ii K.M."/>
            <person name="Tsukimi T."/>
            <person name="Miura M.C."/>
            <person name="Galipon J."/>
            <person name="Arakawa K."/>
        </authorList>
    </citation>
    <scope>NUCLEOTIDE SEQUENCE [LARGE SCALE GENOMIC DNA]</scope>
    <source>
        <strain evidence="2">TYRC17</strain>
    </source>
</reference>
<gene>
    <name evidence="1" type="ORF">HORIV_38610</name>
</gene>
<keyword evidence="2" id="KW-1185">Reference proteome</keyword>
<organism evidence="1 2">
    <name type="scientific">Vreelandella olivaria</name>
    <dbReference type="NCBI Taxonomy" id="390919"/>
    <lineage>
        <taxon>Bacteria</taxon>
        <taxon>Pseudomonadati</taxon>
        <taxon>Pseudomonadota</taxon>
        <taxon>Gammaproteobacteria</taxon>
        <taxon>Oceanospirillales</taxon>
        <taxon>Halomonadaceae</taxon>
        <taxon>Vreelandella</taxon>
    </lineage>
</organism>